<keyword evidence="3" id="KW-1185">Reference proteome</keyword>
<dbReference type="InterPro" id="IPR043129">
    <property type="entry name" value="ATPase_NBD"/>
</dbReference>
<sequence>PNVEETQLPHIAPFEVHSLRGELAFSFSGLHSSVDRYVLAHGYMPDAARSSSVVAAPERTSKRREHMHKVLLLPDPHRVALARAFESAVVAQLEEKIVLALNWCAQNRQSILDEIVDDTARFRSEVVVKHVVMSGGVASNMFFRKRLRTCLEKNFPEQDLELVFPPPSLCTDNAAMIGWASMHRFLAGEMDDYTIDHKAKWSIEELGQ</sequence>
<dbReference type="Proteomes" id="UP000308199">
    <property type="component" value="Unassembled WGS sequence"/>
</dbReference>
<dbReference type="Pfam" id="PF00814">
    <property type="entry name" value="TsaD"/>
    <property type="match status" value="1"/>
</dbReference>
<dbReference type="GO" id="GO:0005739">
    <property type="term" value="C:mitochondrion"/>
    <property type="evidence" value="ECO:0007669"/>
    <property type="project" value="TreeGrafter"/>
</dbReference>
<dbReference type="EMBL" id="SGPK01000111">
    <property type="protein sequence ID" value="THH08147.1"/>
    <property type="molecule type" value="Genomic_DNA"/>
</dbReference>
<dbReference type="PANTHER" id="PTHR11735">
    <property type="entry name" value="TRNA N6-ADENOSINE THREONYLCARBAMOYLTRANSFERASE"/>
    <property type="match status" value="1"/>
</dbReference>
<dbReference type="AlphaFoldDB" id="A0A4S4L9K5"/>
<feature type="non-terminal residue" evidence="2">
    <location>
        <position position="1"/>
    </location>
</feature>
<accession>A0A4S4L9K5</accession>
<dbReference type="PANTHER" id="PTHR11735:SF6">
    <property type="entry name" value="TRNA N6-ADENOSINE THREONYLCARBAMOYLTRANSFERASE, MITOCHONDRIAL"/>
    <property type="match status" value="1"/>
</dbReference>
<comment type="caution">
    <text evidence="2">The sequence shown here is derived from an EMBL/GenBank/DDBJ whole genome shotgun (WGS) entry which is preliminary data.</text>
</comment>
<evidence type="ECO:0000313" key="2">
    <source>
        <dbReference type="EMBL" id="THH08147.1"/>
    </source>
</evidence>
<reference evidence="2 3" key="1">
    <citation type="submission" date="2019-02" db="EMBL/GenBank/DDBJ databases">
        <title>Genome sequencing of the rare red list fungi Phellinidium pouzarii.</title>
        <authorList>
            <person name="Buettner E."/>
            <person name="Kellner H."/>
        </authorList>
    </citation>
    <scope>NUCLEOTIDE SEQUENCE [LARGE SCALE GENOMIC DNA]</scope>
    <source>
        <strain evidence="2 3">DSM 108285</strain>
    </source>
</reference>
<dbReference type="SUPFAM" id="SSF53067">
    <property type="entry name" value="Actin-like ATPase domain"/>
    <property type="match status" value="1"/>
</dbReference>
<dbReference type="GO" id="GO:0072670">
    <property type="term" value="P:mitochondrial tRNA threonylcarbamoyladenosine modification"/>
    <property type="evidence" value="ECO:0007669"/>
    <property type="project" value="TreeGrafter"/>
</dbReference>
<feature type="domain" description="Gcp-like" evidence="1">
    <location>
        <begin position="23"/>
        <end position="179"/>
    </location>
</feature>
<organism evidence="2 3">
    <name type="scientific">Phellinidium pouzarii</name>
    <dbReference type="NCBI Taxonomy" id="167371"/>
    <lineage>
        <taxon>Eukaryota</taxon>
        <taxon>Fungi</taxon>
        <taxon>Dikarya</taxon>
        <taxon>Basidiomycota</taxon>
        <taxon>Agaricomycotina</taxon>
        <taxon>Agaricomycetes</taxon>
        <taxon>Hymenochaetales</taxon>
        <taxon>Hymenochaetaceae</taxon>
        <taxon>Phellinidium</taxon>
    </lineage>
</organism>
<evidence type="ECO:0000259" key="1">
    <source>
        <dbReference type="Pfam" id="PF00814"/>
    </source>
</evidence>
<name>A0A4S4L9K5_9AGAM</name>
<dbReference type="OrthoDB" id="10259622at2759"/>
<dbReference type="Gene3D" id="3.30.420.40">
    <property type="match status" value="1"/>
</dbReference>
<protein>
    <recommendedName>
        <fullName evidence="1">Gcp-like domain-containing protein</fullName>
    </recommendedName>
</protein>
<proteinExistence type="predicted"/>
<evidence type="ECO:0000313" key="3">
    <source>
        <dbReference type="Proteomes" id="UP000308199"/>
    </source>
</evidence>
<gene>
    <name evidence="2" type="ORF">EW145_g2889</name>
</gene>
<dbReference type="InterPro" id="IPR000905">
    <property type="entry name" value="Gcp-like_dom"/>
</dbReference>